<dbReference type="FunCoup" id="A0A3N4LMK2">
    <property type="interactions" value="18"/>
</dbReference>
<protein>
    <submittedName>
        <fullName evidence="4">RabGAP/TBC</fullName>
    </submittedName>
</protein>
<dbReference type="FunFam" id="1.10.472.80:FF:000038">
    <property type="entry name" value="TBC1 domain family member 5"/>
    <property type="match status" value="1"/>
</dbReference>
<name>A0A3N4LMK2_9PEZI</name>
<sequence>MRSLQESRQRWKEFNAYNSKDSLKDDILRKQLTSSPCDGIRSLCWKLFLYLPDFAPPTWSPVLSSSRDVFTTLRAKLLGPLETGNIGIYDGDPDHPIDPLAEGPSNPWSKLRKDEELRREIIQDLERCMPDHDYFRSEKVQKQMLDVLFVYCKLNADMGYRQGMHEIVAPILWVVDNDAVQADFEEILENEKYMLEALDPAYVEHDTFSLFQAVMHSARPWYELGEDSDDIGEKGNSPIVEKSRMIHEDLLMAVDPQLARHLKELEVLPQVFLIRWIRLLFGREFPFDQLLVLWDSLFAEDPDFTLVDYICVAMLLRIRWELLEFDYSMTLTLLLRYPQPKHPNLPATFVSDAIYLRNHLDLSGGAYIISKYSNRTPAPVPMLSPAQSPPTSPSRRGIRSSDSPVRRTMSPIAGQTARTIPSSSGLDRLVNDLAKGVVGRSKGWGLGKPIERLMEELQWNKPFENEK</sequence>
<gene>
    <name evidence="4" type="ORF">L211DRAFT_211735</name>
</gene>
<dbReference type="Gene3D" id="1.10.8.270">
    <property type="entry name" value="putative rabgap domain of human tbc1 domain family member 14 like domains"/>
    <property type="match status" value="1"/>
</dbReference>
<dbReference type="Proteomes" id="UP000267821">
    <property type="component" value="Unassembled WGS sequence"/>
</dbReference>
<dbReference type="EMBL" id="ML121543">
    <property type="protein sequence ID" value="RPB24157.1"/>
    <property type="molecule type" value="Genomic_DNA"/>
</dbReference>
<dbReference type="InParanoid" id="A0A3N4LMK2"/>
<accession>A0A3N4LMK2</accession>
<dbReference type="Pfam" id="PF00566">
    <property type="entry name" value="RabGAP-TBC"/>
    <property type="match status" value="1"/>
</dbReference>
<dbReference type="InterPro" id="IPR000195">
    <property type="entry name" value="Rab-GAP-TBC_dom"/>
</dbReference>
<dbReference type="FunFam" id="1.10.8.270:FF:000031">
    <property type="entry name" value="TBC1 domain family member 5"/>
    <property type="match status" value="1"/>
</dbReference>
<dbReference type="STRING" id="1051890.A0A3N4LMK2"/>
<keyword evidence="1" id="KW-0343">GTPase activation</keyword>
<keyword evidence="5" id="KW-1185">Reference proteome</keyword>
<evidence type="ECO:0000313" key="4">
    <source>
        <dbReference type="EMBL" id="RPB24157.1"/>
    </source>
</evidence>
<feature type="region of interest" description="Disordered" evidence="2">
    <location>
        <begin position="379"/>
        <end position="423"/>
    </location>
</feature>
<evidence type="ECO:0000259" key="3">
    <source>
        <dbReference type="PROSITE" id="PS50086"/>
    </source>
</evidence>
<reference evidence="4 5" key="1">
    <citation type="journal article" date="2018" name="Nat. Ecol. Evol.">
        <title>Pezizomycetes genomes reveal the molecular basis of ectomycorrhizal truffle lifestyle.</title>
        <authorList>
            <person name="Murat C."/>
            <person name="Payen T."/>
            <person name="Noel B."/>
            <person name="Kuo A."/>
            <person name="Morin E."/>
            <person name="Chen J."/>
            <person name="Kohler A."/>
            <person name="Krizsan K."/>
            <person name="Balestrini R."/>
            <person name="Da Silva C."/>
            <person name="Montanini B."/>
            <person name="Hainaut M."/>
            <person name="Levati E."/>
            <person name="Barry K.W."/>
            <person name="Belfiori B."/>
            <person name="Cichocki N."/>
            <person name="Clum A."/>
            <person name="Dockter R.B."/>
            <person name="Fauchery L."/>
            <person name="Guy J."/>
            <person name="Iotti M."/>
            <person name="Le Tacon F."/>
            <person name="Lindquist E.A."/>
            <person name="Lipzen A."/>
            <person name="Malagnac F."/>
            <person name="Mello A."/>
            <person name="Molinier V."/>
            <person name="Miyauchi S."/>
            <person name="Poulain J."/>
            <person name="Riccioni C."/>
            <person name="Rubini A."/>
            <person name="Sitrit Y."/>
            <person name="Splivallo R."/>
            <person name="Traeger S."/>
            <person name="Wang M."/>
            <person name="Zifcakova L."/>
            <person name="Wipf D."/>
            <person name="Zambonelli A."/>
            <person name="Paolocci F."/>
            <person name="Nowrousian M."/>
            <person name="Ottonello S."/>
            <person name="Baldrian P."/>
            <person name="Spatafora J.W."/>
            <person name="Henrissat B."/>
            <person name="Nagy L.G."/>
            <person name="Aury J.M."/>
            <person name="Wincker P."/>
            <person name="Grigoriev I.V."/>
            <person name="Bonfante P."/>
            <person name="Martin F.M."/>
        </authorList>
    </citation>
    <scope>NUCLEOTIDE SEQUENCE [LARGE SCALE GENOMIC DNA]</scope>
    <source>
        <strain evidence="4 5">ATCC MYA-4762</strain>
    </source>
</reference>
<feature type="compositionally biased region" description="Pro residues" evidence="2">
    <location>
        <begin position="379"/>
        <end position="392"/>
    </location>
</feature>
<dbReference type="AlphaFoldDB" id="A0A3N4LMK2"/>
<dbReference type="GO" id="GO:0005096">
    <property type="term" value="F:GTPase activator activity"/>
    <property type="evidence" value="ECO:0007669"/>
    <property type="project" value="UniProtKB-KW"/>
</dbReference>
<dbReference type="PROSITE" id="PS50086">
    <property type="entry name" value="TBC_RABGAP"/>
    <property type="match status" value="1"/>
</dbReference>
<evidence type="ECO:0000313" key="5">
    <source>
        <dbReference type="Proteomes" id="UP000267821"/>
    </source>
</evidence>
<evidence type="ECO:0000256" key="2">
    <source>
        <dbReference type="SAM" id="MobiDB-lite"/>
    </source>
</evidence>
<proteinExistence type="predicted"/>
<dbReference type="SMART" id="SM00164">
    <property type="entry name" value="TBC"/>
    <property type="match status" value="1"/>
</dbReference>
<dbReference type="PANTHER" id="PTHR22957">
    <property type="entry name" value="TBC1 DOMAIN FAMILY MEMBER GTPASE-ACTIVATING PROTEIN"/>
    <property type="match status" value="1"/>
</dbReference>
<dbReference type="PANTHER" id="PTHR22957:SF337">
    <property type="entry name" value="TBC1 DOMAIN FAMILY MEMBER 5"/>
    <property type="match status" value="1"/>
</dbReference>
<dbReference type="InterPro" id="IPR035969">
    <property type="entry name" value="Rab-GAP_TBC_sf"/>
</dbReference>
<evidence type="ECO:0000256" key="1">
    <source>
        <dbReference type="ARBA" id="ARBA00022468"/>
    </source>
</evidence>
<dbReference type="OrthoDB" id="27140at2759"/>
<feature type="domain" description="Rab-GAP TBC" evidence="3">
    <location>
        <begin position="35"/>
        <end position="301"/>
    </location>
</feature>
<organism evidence="4 5">
    <name type="scientific">Terfezia boudieri ATCC MYA-4762</name>
    <dbReference type="NCBI Taxonomy" id="1051890"/>
    <lineage>
        <taxon>Eukaryota</taxon>
        <taxon>Fungi</taxon>
        <taxon>Dikarya</taxon>
        <taxon>Ascomycota</taxon>
        <taxon>Pezizomycotina</taxon>
        <taxon>Pezizomycetes</taxon>
        <taxon>Pezizales</taxon>
        <taxon>Pezizaceae</taxon>
        <taxon>Terfezia</taxon>
    </lineage>
</organism>
<dbReference type="SUPFAM" id="SSF47923">
    <property type="entry name" value="Ypt/Rab-GAP domain of gyp1p"/>
    <property type="match status" value="2"/>
</dbReference>
<dbReference type="Gene3D" id="1.10.472.80">
    <property type="entry name" value="Ypt/Rab-GAP domain of gyp1p, domain 3"/>
    <property type="match status" value="1"/>
</dbReference>